<dbReference type="RefSeq" id="YP_007676866.1">
    <property type="nucleotide sequence ID" value="NC_020872.1"/>
</dbReference>
<evidence type="ECO:0000313" key="3">
    <source>
        <dbReference type="Proteomes" id="UP000202740"/>
    </source>
</evidence>
<name>M1UGS4_9CAUD</name>
<dbReference type="EMBL" id="HQ316584">
    <property type="protein sequence ID" value="AGG54522.1"/>
    <property type="molecule type" value="Genomic_DNA"/>
</dbReference>
<feature type="region of interest" description="Disordered" evidence="1">
    <location>
        <begin position="1"/>
        <end position="32"/>
    </location>
</feature>
<keyword evidence="3" id="KW-1185">Reference proteome</keyword>
<evidence type="ECO:0000256" key="1">
    <source>
        <dbReference type="SAM" id="MobiDB-lite"/>
    </source>
</evidence>
<evidence type="ECO:0000313" key="2">
    <source>
        <dbReference type="EMBL" id="AGG54522.1"/>
    </source>
</evidence>
<gene>
    <name evidence="2" type="ORF">CYYG_00020</name>
</gene>
<sequence>MAFHDGRYSARTVEPYRQPGTARQLAAGSSSANTALTTSCSRISIRAVTADIRFAIGNASQTASASTSHFIAQNERLEFTVPENANIAVIRDASTSGTLELTELF</sequence>
<protein>
    <submittedName>
        <fullName evidence="2">Uncharacterized protein</fullName>
    </submittedName>
</protein>
<dbReference type="KEGG" id="vg:15013330"/>
<organism evidence="2 3">
    <name type="scientific">Cyanophage SS120-1</name>
    <dbReference type="NCBI Taxonomy" id="616674"/>
    <lineage>
        <taxon>Viruses</taxon>
        <taxon>Duplodnaviria</taxon>
        <taxon>Heunggongvirae</taxon>
        <taxon>Uroviricota</taxon>
        <taxon>Caudoviricetes</taxon>
        <taxon>Autographivirales</taxon>
        <taxon>Banchanvirus</taxon>
        <taxon>Banchanvirus SS1201</taxon>
    </lineage>
</organism>
<accession>M1UGS4</accession>
<dbReference type="GeneID" id="15013330"/>
<proteinExistence type="predicted"/>
<dbReference type="Proteomes" id="UP000202740">
    <property type="component" value="Segment"/>
</dbReference>
<reference evidence="2 3" key="1">
    <citation type="submission" date="2010-03" db="EMBL/GenBank/DDBJ databases">
        <title>The Genome Sequence of Cyanophage P-SSP9.</title>
        <authorList>
            <consortium name="The Broad Institute Genome Sequencing Platform"/>
            <person name="Henn M.R."/>
            <person name="Sullivan M.S."/>
            <person name="Osburne M.S."/>
            <person name="Levin J."/>
            <person name="Malboeuf C."/>
            <person name="Casali M."/>
            <person name="Russ C."/>
            <person name="Lennon N."/>
            <person name="Erlich R."/>
            <person name="Young S.K."/>
            <person name="Koehrsen M."/>
            <person name="Yandava C."/>
            <person name="Zeng Q."/>
            <person name="Alvarado L."/>
            <person name="Anderson S."/>
            <person name="Berlin A."/>
            <person name="Borenstein D."/>
            <person name="Chen Z."/>
            <person name="Engels R."/>
            <person name="Freedman E."/>
            <person name="Gellesch M."/>
            <person name="Goldberg J."/>
            <person name="Green L."/>
            <person name="Griggs A."/>
            <person name="Gujja S."/>
            <person name="Heiman D."/>
            <person name="Hepburn T."/>
            <person name="Howarth C."/>
            <person name="Jen D."/>
            <person name="Larson L."/>
            <person name="Lewis B."/>
            <person name="Mehta T."/>
            <person name="Park D."/>
            <person name="Pearson M."/>
            <person name="Roberts A."/>
            <person name="Ryan E."/>
            <person name="Saif S."/>
            <person name="Shea T."/>
            <person name="Shenoy N."/>
            <person name="Sisk P."/>
            <person name="Stolte C."/>
            <person name="Sykes S."/>
            <person name="Walk T."/>
            <person name="White J."/>
            <person name="Yu Q."/>
            <person name="Coleman M.L."/>
            <person name="Huang K.H."/>
            <person name="Weigele P.R."/>
            <person name="DeFrancesco A.S."/>
            <person name="Kern S.E."/>
            <person name="Thompson L.R."/>
            <person name="Fu R."/>
            <person name="Hombeck B."/>
            <person name="Chisholm S.W."/>
            <person name="Haas B."/>
            <person name="Nusbaum C."/>
            <person name="Galagan J."/>
            <person name="Birren B."/>
        </authorList>
    </citation>
    <scope>NUCLEOTIDE SEQUENCE [LARGE SCALE GENOMIC DNA]</scope>
    <source>
        <strain evidence="2 3">P-SSP9</strain>
    </source>
</reference>